<sequence>MPATIRLMRIGKKAKPSYRIVVVDKRKKRSGSYIEKIGFYNPLSNPADLSLDTKRFAYWIGKGAIISEGIKKLKLHLQKNSFKP</sequence>
<comment type="similarity">
    <text evidence="3">Belongs to the bacterial ribosomal protein bS16 family.</text>
</comment>
<evidence type="ECO:0000313" key="4">
    <source>
        <dbReference type="EMBL" id="OGK43951.1"/>
    </source>
</evidence>
<gene>
    <name evidence="3" type="primary">rpsP</name>
    <name evidence="4" type="ORF">A3B40_04060</name>
</gene>
<accession>A0A1F7IKR3</accession>
<evidence type="ECO:0000256" key="3">
    <source>
        <dbReference type="HAMAP-Rule" id="MF_00385"/>
    </source>
</evidence>
<keyword evidence="1 3" id="KW-0689">Ribosomal protein</keyword>
<reference evidence="4 5" key="1">
    <citation type="journal article" date="2016" name="Nat. Commun.">
        <title>Thousands of microbial genomes shed light on interconnected biogeochemical processes in an aquifer system.</title>
        <authorList>
            <person name="Anantharaman K."/>
            <person name="Brown C.T."/>
            <person name="Hug L.A."/>
            <person name="Sharon I."/>
            <person name="Castelle C.J."/>
            <person name="Probst A.J."/>
            <person name="Thomas B.C."/>
            <person name="Singh A."/>
            <person name="Wilkins M.J."/>
            <person name="Karaoz U."/>
            <person name="Brodie E.L."/>
            <person name="Williams K.H."/>
            <person name="Hubbard S.S."/>
            <person name="Banfield J.F."/>
        </authorList>
    </citation>
    <scope>NUCLEOTIDE SEQUENCE [LARGE SCALE GENOMIC DNA]</scope>
</reference>
<dbReference type="InterPro" id="IPR023803">
    <property type="entry name" value="Ribosomal_bS16_dom_sf"/>
</dbReference>
<dbReference type="GO" id="GO:0005737">
    <property type="term" value="C:cytoplasm"/>
    <property type="evidence" value="ECO:0007669"/>
    <property type="project" value="UniProtKB-ARBA"/>
</dbReference>
<dbReference type="PANTHER" id="PTHR12919">
    <property type="entry name" value="30S RIBOSOMAL PROTEIN S16"/>
    <property type="match status" value="1"/>
</dbReference>
<evidence type="ECO:0000256" key="1">
    <source>
        <dbReference type="ARBA" id="ARBA00022980"/>
    </source>
</evidence>
<keyword evidence="2 3" id="KW-0687">Ribonucleoprotein</keyword>
<dbReference type="PANTHER" id="PTHR12919:SF20">
    <property type="entry name" value="SMALL RIBOSOMAL SUBUNIT PROTEIN BS16M"/>
    <property type="match status" value="1"/>
</dbReference>
<protein>
    <recommendedName>
        <fullName evidence="3">Small ribosomal subunit protein bS16</fullName>
    </recommendedName>
</protein>
<dbReference type="EMBL" id="MGAI01000035">
    <property type="protein sequence ID" value="OGK43951.1"/>
    <property type="molecule type" value="Genomic_DNA"/>
</dbReference>
<organism evidence="4 5">
    <name type="scientific">Candidatus Roizmanbacteria bacterium RIFCSPLOWO2_01_FULL_37_16</name>
    <dbReference type="NCBI Taxonomy" id="1802058"/>
    <lineage>
        <taxon>Bacteria</taxon>
        <taxon>Candidatus Roizmaniibacteriota</taxon>
    </lineage>
</organism>
<dbReference type="NCBIfam" id="TIGR00002">
    <property type="entry name" value="S16"/>
    <property type="match status" value="1"/>
</dbReference>
<dbReference type="GO" id="GO:0003735">
    <property type="term" value="F:structural constituent of ribosome"/>
    <property type="evidence" value="ECO:0007669"/>
    <property type="project" value="InterPro"/>
</dbReference>
<comment type="caution">
    <text evidence="4">The sequence shown here is derived from an EMBL/GenBank/DDBJ whole genome shotgun (WGS) entry which is preliminary data.</text>
</comment>
<proteinExistence type="inferred from homology"/>
<dbReference type="GO" id="GO:0015935">
    <property type="term" value="C:small ribosomal subunit"/>
    <property type="evidence" value="ECO:0007669"/>
    <property type="project" value="TreeGrafter"/>
</dbReference>
<dbReference type="Pfam" id="PF00886">
    <property type="entry name" value="Ribosomal_S16"/>
    <property type="match status" value="1"/>
</dbReference>
<dbReference type="HAMAP" id="MF_00385">
    <property type="entry name" value="Ribosomal_bS16"/>
    <property type="match status" value="1"/>
</dbReference>
<evidence type="ECO:0000256" key="2">
    <source>
        <dbReference type="ARBA" id="ARBA00023274"/>
    </source>
</evidence>
<evidence type="ECO:0000313" key="5">
    <source>
        <dbReference type="Proteomes" id="UP000178040"/>
    </source>
</evidence>
<dbReference type="InterPro" id="IPR000307">
    <property type="entry name" value="Ribosomal_bS16"/>
</dbReference>
<dbReference type="SUPFAM" id="SSF54565">
    <property type="entry name" value="Ribosomal protein S16"/>
    <property type="match status" value="1"/>
</dbReference>
<dbReference type="Proteomes" id="UP000178040">
    <property type="component" value="Unassembled WGS sequence"/>
</dbReference>
<dbReference type="Gene3D" id="3.30.1320.10">
    <property type="match status" value="1"/>
</dbReference>
<name>A0A1F7IKR3_9BACT</name>
<dbReference type="GO" id="GO:0006412">
    <property type="term" value="P:translation"/>
    <property type="evidence" value="ECO:0007669"/>
    <property type="project" value="UniProtKB-UniRule"/>
</dbReference>
<dbReference type="AlphaFoldDB" id="A0A1F7IKR3"/>